<protein>
    <recommendedName>
        <fullName evidence="5">NB-ARC domain-containing protein</fullName>
    </recommendedName>
</protein>
<evidence type="ECO:0000313" key="3">
    <source>
        <dbReference type="EMBL" id="KAJ5160567.1"/>
    </source>
</evidence>
<dbReference type="Gene3D" id="3.40.50.300">
    <property type="entry name" value="P-loop containing nucleotide triphosphate hydrolases"/>
    <property type="match status" value="1"/>
</dbReference>
<organism evidence="3 4">
    <name type="scientific">Penicillium canariense</name>
    <dbReference type="NCBI Taxonomy" id="189055"/>
    <lineage>
        <taxon>Eukaryota</taxon>
        <taxon>Fungi</taxon>
        <taxon>Dikarya</taxon>
        <taxon>Ascomycota</taxon>
        <taxon>Pezizomycotina</taxon>
        <taxon>Eurotiomycetes</taxon>
        <taxon>Eurotiomycetidae</taxon>
        <taxon>Eurotiales</taxon>
        <taxon>Aspergillaceae</taxon>
        <taxon>Penicillium</taxon>
    </lineage>
</organism>
<dbReference type="SUPFAM" id="SSF52540">
    <property type="entry name" value="P-loop containing nucleoside triphosphate hydrolases"/>
    <property type="match status" value="1"/>
</dbReference>
<dbReference type="Pfam" id="PF25000">
    <property type="entry name" value="DUF7779"/>
    <property type="match status" value="1"/>
</dbReference>
<dbReference type="InterPro" id="IPR002182">
    <property type="entry name" value="NB-ARC"/>
</dbReference>
<dbReference type="InterPro" id="IPR056681">
    <property type="entry name" value="DUF7779"/>
</dbReference>
<evidence type="ECO:0000259" key="1">
    <source>
        <dbReference type="Pfam" id="PF00931"/>
    </source>
</evidence>
<name>A0A9W9HX04_9EURO</name>
<dbReference type="SUPFAM" id="SSF48452">
    <property type="entry name" value="TPR-like"/>
    <property type="match status" value="1"/>
</dbReference>
<dbReference type="GeneID" id="81428872"/>
<dbReference type="PANTHER" id="PTHR35205:SF1">
    <property type="entry name" value="ZU5 DOMAIN-CONTAINING PROTEIN"/>
    <property type="match status" value="1"/>
</dbReference>
<dbReference type="Pfam" id="PF13424">
    <property type="entry name" value="TPR_12"/>
    <property type="match status" value="1"/>
</dbReference>
<evidence type="ECO:0000259" key="2">
    <source>
        <dbReference type="Pfam" id="PF25000"/>
    </source>
</evidence>
<dbReference type="Pfam" id="PF00931">
    <property type="entry name" value="NB-ARC"/>
    <property type="match status" value="1"/>
</dbReference>
<dbReference type="AlphaFoldDB" id="A0A9W9HX04"/>
<dbReference type="InterPro" id="IPR011990">
    <property type="entry name" value="TPR-like_helical_dom_sf"/>
</dbReference>
<dbReference type="OrthoDB" id="6161812at2759"/>
<dbReference type="GO" id="GO:0043531">
    <property type="term" value="F:ADP binding"/>
    <property type="evidence" value="ECO:0007669"/>
    <property type="project" value="InterPro"/>
</dbReference>
<reference evidence="3" key="1">
    <citation type="submission" date="2022-11" db="EMBL/GenBank/DDBJ databases">
        <authorList>
            <person name="Petersen C."/>
        </authorList>
    </citation>
    <scope>NUCLEOTIDE SEQUENCE</scope>
    <source>
        <strain evidence="3">IBT 26290</strain>
    </source>
</reference>
<dbReference type="Proteomes" id="UP001149163">
    <property type="component" value="Unassembled WGS sequence"/>
</dbReference>
<comment type="caution">
    <text evidence="3">The sequence shown here is derived from an EMBL/GenBank/DDBJ whole genome shotgun (WGS) entry which is preliminary data.</text>
</comment>
<dbReference type="PANTHER" id="PTHR35205">
    <property type="entry name" value="NB-ARC AND TPR DOMAIN PROTEIN"/>
    <property type="match status" value="1"/>
</dbReference>
<accession>A0A9W9HX04</accession>
<gene>
    <name evidence="3" type="ORF">N7482_007571</name>
</gene>
<feature type="domain" description="DUF7779" evidence="2">
    <location>
        <begin position="509"/>
        <end position="599"/>
    </location>
</feature>
<proteinExistence type="predicted"/>
<evidence type="ECO:0008006" key="5">
    <source>
        <dbReference type="Google" id="ProtNLM"/>
    </source>
</evidence>
<dbReference type="InterPro" id="IPR027417">
    <property type="entry name" value="P-loop_NTPase"/>
</dbReference>
<sequence length="990" mass="112928">MAFQYDFAKDSSEIPWAKLFEQFDHLLYSLINRREDTQDRPILFICYSFGAFILKRLEDLCLKCAAVELGIIMKNKMIDTLRTSEHWTTIRDVMESFRILNCQFPVRNIYELKPTNIPRRTRGMRKSRQEQLCTLRVSSLDWANEQLVGVQKDHAELTMYPLRSDEDGYFEQFMGILSEMIDEIAPRSTQQIWPKIEPDGCQSWLLVEGTALNAGGRAGQLEDEILSYQSITPLTVRESLIPCFVTTPYQENPSFVGREDTLTEIHNVLAPTSDASAGQRVFALTGLGGMGKTQIAVRYAFQHMDTVYKIVLWAHSDGQSKLSESFSLFASELGLGEGMTHMKAKQTVKDYLASVVVEIDVNWLMVFDNADSDDKVQLLAEFWPHGDKGSILITSRDQTLTKQYRGKSLRELRAENAVDLLLRLTSTGTSNMTHTVSIEEGIAATEIVKRVGFLPLGINQAANLIMNDSCSFVEFLEAYNLQELIEDSAEVRLISGTNYKYSLRTVWNMNFEKLGGDHKALFKLMAFLDPDRIQMKLLVDGGAGSTNPNLHFINTAYKVNKCRAGLLRSSLVSQNEHKGELRMHRLVQAYCQLKMTAQEAQASFENAISLIRQVWPVPHRSEVHNPSLWQSQRALLPHVQKLCEFYVASCRKHQPLIPHDVVNWDFPSVLYEAGWFCYESGMLESVSDLLKPAKDYCLHHLAGGGGYRLLADIYGCFGSLCTESNQFQRAFDDFTEEWRYLELAFKAGELEKPSIWEVFGLGRLGNGCHGLHQYKEAETFYRRALEAWGDLPGDQKIWHAHLATCLWLQGRPDEGEAVVRAVIKDQNDTSNFRTAMAMYSLGNIQIAQATTLTLEGDKEKAEAKLAEAMDIHVKVLKLWTITLGARHHKTADAMYKVGWHFHRRQEYPKAMKMLETALDIYTCQSHLFQNEIARTKYKMGCLKQDTKHHSEGAALIREAERIRQQIVPPRHWEPANGEEDFDNIVQFWTR</sequence>
<dbReference type="Gene3D" id="1.25.40.10">
    <property type="entry name" value="Tetratricopeptide repeat domain"/>
    <property type="match status" value="2"/>
</dbReference>
<feature type="domain" description="NB-ARC" evidence="1">
    <location>
        <begin position="259"/>
        <end position="421"/>
    </location>
</feature>
<evidence type="ECO:0000313" key="4">
    <source>
        <dbReference type="Proteomes" id="UP001149163"/>
    </source>
</evidence>
<reference evidence="3" key="2">
    <citation type="journal article" date="2023" name="IMA Fungus">
        <title>Comparative genomic study of the Penicillium genus elucidates a diverse pangenome and 15 lateral gene transfer events.</title>
        <authorList>
            <person name="Petersen C."/>
            <person name="Sorensen T."/>
            <person name="Nielsen M.R."/>
            <person name="Sondergaard T.E."/>
            <person name="Sorensen J.L."/>
            <person name="Fitzpatrick D.A."/>
            <person name="Frisvad J.C."/>
            <person name="Nielsen K.L."/>
        </authorList>
    </citation>
    <scope>NUCLEOTIDE SEQUENCE</scope>
    <source>
        <strain evidence="3">IBT 26290</strain>
    </source>
</reference>
<keyword evidence="4" id="KW-1185">Reference proteome</keyword>
<dbReference type="EMBL" id="JAPQKN010000004">
    <property type="protein sequence ID" value="KAJ5160567.1"/>
    <property type="molecule type" value="Genomic_DNA"/>
</dbReference>
<dbReference type="RefSeq" id="XP_056542125.1">
    <property type="nucleotide sequence ID" value="XM_056689696.1"/>
</dbReference>